<evidence type="ECO:0000313" key="2">
    <source>
        <dbReference type="EMBL" id="GAA4610752.1"/>
    </source>
</evidence>
<protein>
    <recommendedName>
        <fullName evidence="1">Squalene cyclase C-terminal domain-containing protein</fullName>
    </recommendedName>
</protein>
<comment type="caution">
    <text evidence="2">The sequence shown here is derived from an EMBL/GenBank/DDBJ whole genome shotgun (WGS) entry which is preliminary data.</text>
</comment>
<accession>A0ABP8TPS6</accession>
<dbReference type="PANTHER" id="PTHR31739:SF25">
    <property type="entry name" value="(E,E)-GERANYLLINALOOL SYNTHASE"/>
    <property type="match status" value="1"/>
</dbReference>
<dbReference type="EMBL" id="BAABHJ010000015">
    <property type="protein sequence ID" value="GAA4610752.1"/>
    <property type="molecule type" value="Genomic_DNA"/>
</dbReference>
<dbReference type="PANTHER" id="PTHR31739">
    <property type="entry name" value="ENT-COPALYL DIPHOSPHATE SYNTHASE, CHLOROPLASTIC"/>
    <property type="match status" value="1"/>
</dbReference>
<dbReference type="InterPro" id="IPR008930">
    <property type="entry name" value="Terpenoid_cyclase/PrenylTrfase"/>
</dbReference>
<feature type="domain" description="Squalene cyclase C-terminal" evidence="1">
    <location>
        <begin position="360"/>
        <end position="498"/>
    </location>
</feature>
<dbReference type="InterPro" id="IPR050148">
    <property type="entry name" value="Terpene_synthase-like"/>
</dbReference>
<gene>
    <name evidence="2" type="ORF">GCM10023195_45270</name>
</gene>
<dbReference type="Proteomes" id="UP001500212">
    <property type="component" value="Unassembled WGS sequence"/>
</dbReference>
<dbReference type="Pfam" id="PF13243">
    <property type="entry name" value="SQHop_cyclase_C"/>
    <property type="match status" value="1"/>
</dbReference>
<organism evidence="2 3">
    <name type="scientific">Actinoallomurus liliacearum</name>
    <dbReference type="NCBI Taxonomy" id="1080073"/>
    <lineage>
        <taxon>Bacteria</taxon>
        <taxon>Bacillati</taxon>
        <taxon>Actinomycetota</taxon>
        <taxon>Actinomycetes</taxon>
        <taxon>Streptosporangiales</taxon>
        <taxon>Thermomonosporaceae</taxon>
        <taxon>Actinoallomurus</taxon>
    </lineage>
</organism>
<dbReference type="Gene3D" id="1.50.10.20">
    <property type="match status" value="1"/>
</dbReference>
<name>A0ABP8TPS6_9ACTN</name>
<dbReference type="Gene3D" id="1.50.10.160">
    <property type="match status" value="1"/>
</dbReference>
<reference evidence="3" key="1">
    <citation type="journal article" date="2019" name="Int. J. Syst. Evol. Microbiol.">
        <title>The Global Catalogue of Microorganisms (GCM) 10K type strain sequencing project: providing services to taxonomists for standard genome sequencing and annotation.</title>
        <authorList>
            <consortium name="The Broad Institute Genomics Platform"/>
            <consortium name="The Broad Institute Genome Sequencing Center for Infectious Disease"/>
            <person name="Wu L."/>
            <person name="Ma J."/>
        </authorList>
    </citation>
    <scope>NUCLEOTIDE SEQUENCE [LARGE SCALE GENOMIC DNA]</scope>
    <source>
        <strain evidence="3">JCM 17938</strain>
    </source>
</reference>
<evidence type="ECO:0000259" key="1">
    <source>
        <dbReference type="Pfam" id="PF13243"/>
    </source>
</evidence>
<dbReference type="RefSeq" id="WP_345357703.1">
    <property type="nucleotide sequence ID" value="NZ_BAABHJ010000015.1"/>
</dbReference>
<dbReference type="SUPFAM" id="SSF48239">
    <property type="entry name" value="Terpenoid cyclases/Protein prenyltransferases"/>
    <property type="match status" value="2"/>
</dbReference>
<proteinExistence type="predicted"/>
<keyword evidence="3" id="KW-1185">Reference proteome</keyword>
<sequence>MTVGGDPSARTIEQAGPAAPDVTAAAADLMAGLAATPWGQVSPSVYETGRLVALAPWLVGHTRRLDFLLAAQRPDGGWGGPDGYAVVPTLSATDALLAELRRSGGDHDRTDLARAADRGLTALSRLADELDGRTMPDMPAADLIAAALVESIDRALAGPVPGVAGGPAGGRPRTPRGLDGTKRLSAVRAMLGAGAAAPEKLLHALEAVGGDARGVPAARPGPTGIVGASPAATAAWLGGEAPVPEDPARRFLEMVVEQHGGPVPCGLPITVFERAWVITTLVRAGIGVTVPPTVLSSLRQALDPAGTPAGEGLPADADTTAGALYALGLLGLPFGLDGLEPYRMEKHFCTWQGEDGFSVSTNAHVLEAFGQYLVRRPDSPPRIAEVVPGLAALLRDHQRADGSWHDRWHASPYYATACCALALGRFGGDRARATVRRAVRWLLATQRADGSWGRWEGTAEETAYATQVLLLVGPDDGACRATAARGYAYLVRSGDSGGDGPALWHDKDLYRPTAIVRAAVLAAVRLARRDPGVMALVREDTAIGD</sequence>
<dbReference type="InterPro" id="IPR032696">
    <property type="entry name" value="SQ_cyclase_C"/>
</dbReference>
<evidence type="ECO:0000313" key="3">
    <source>
        <dbReference type="Proteomes" id="UP001500212"/>
    </source>
</evidence>